<evidence type="ECO:0000313" key="3">
    <source>
        <dbReference type="Proteomes" id="UP001221757"/>
    </source>
</evidence>
<gene>
    <name evidence="2" type="ORF">B0H17DRAFT_1142316</name>
</gene>
<evidence type="ECO:0000313" key="2">
    <source>
        <dbReference type="EMBL" id="KAJ7668938.1"/>
    </source>
</evidence>
<sequence length="164" mass="18508">MQSFNTGPSYSSRRGTNPSDVPPRVERRSPAHIKQPDSTINCRRAPRISGTLISLNDPWLYAREFTAPELFAPSLKKCYKVPVYVPTPSRMGTSCTSWDEKLYQLQACAAHQRLTDPVFCNLEPRIYTAGFHGFPEKQKNNAQEQCPAPESNGGLLHIYLQVRL</sequence>
<dbReference type="AlphaFoldDB" id="A0AAD7G5N8"/>
<name>A0AAD7G5N8_MYCRO</name>
<evidence type="ECO:0000256" key="1">
    <source>
        <dbReference type="SAM" id="MobiDB-lite"/>
    </source>
</evidence>
<proteinExistence type="predicted"/>
<accession>A0AAD7G5N8</accession>
<reference evidence="2" key="1">
    <citation type="submission" date="2023-03" db="EMBL/GenBank/DDBJ databases">
        <title>Massive genome expansion in bonnet fungi (Mycena s.s.) driven by repeated elements and novel gene families across ecological guilds.</title>
        <authorList>
            <consortium name="Lawrence Berkeley National Laboratory"/>
            <person name="Harder C.B."/>
            <person name="Miyauchi S."/>
            <person name="Viragh M."/>
            <person name="Kuo A."/>
            <person name="Thoen E."/>
            <person name="Andreopoulos B."/>
            <person name="Lu D."/>
            <person name="Skrede I."/>
            <person name="Drula E."/>
            <person name="Henrissat B."/>
            <person name="Morin E."/>
            <person name="Kohler A."/>
            <person name="Barry K."/>
            <person name="LaButti K."/>
            <person name="Morin E."/>
            <person name="Salamov A."/>
            <person name="Lipzen A."/>
            <person name="Mereny Z."/>
            <person name="Hegedus B."/>
            <person name="Baldrian P."/>
            <person name="Stursova M."/>
            <person name="Weitz H."/>
            <person name="Taylor A."/>
            <person name="Grigoriev I.V."/>
            <person name="Nagy L.G."/>
            <person name="Martin F."/>
            <person name="Kauserud H."/>
        </authorList>
    </citation>
    <scope>NUCLEOTIDE SEQUENCE</scope>
    <source>
        <strain evidence="2">CBHHK067</strain>
    </source>
</reference>
<keyword evidence="3" id="KW-1185">Reference proteome</keyword>
<dbReference type="Proteomes" id="UP001221757">
    <property type="component" value="Unassembled WGS sequence"/>
</dbReference>
<protein>
    <submittedName>
        <fullName evidence="2">Uncharacterized protein</fullName>
    </submittedName>
</protein>
<feature type="compositionally biased region" description="Polar residues" evidence="1">
    <location>
        <begin position="1"/>
        <end position="19"/>
    </location>
</feature>
<dbReference type="EMBL" id="JARKIE010000191">
    <property type="protein sequence ID" value="KAJ7668938.1"/>
    <property type="molecule type" value="Genomic_DNA"/>
</dbReference>
<organism evidence="2 3">
    <name type="scientific">Mycena rosella</name>
    <name type="common">Pink bonnet</name>
    <name type="synonym">Agaricus rosellus</name>
    <dbReference type="NCBI Taxonomy" id="1033263"/>
    <lineage>
        <taxon>Eukaryota</taxon>
        <taxon>Fungi</taxon>
        <taxon>Dikarya</taxon>
        <taxon>Basidiomycota</taxon>
        <taxon>Agaricomycotina</taxon>
        <taxon>Agaricomycetes</taxon>
        <taxon>Agaricomycetidae</taxon>
        <taxon>Agaricales</taxon>
        <taxon>Marasmiineae</taxon>
        <taxon>Mycenaceae</taxon>
        <taxon>Mycena</taxon>
    </lineage>
</organism>
<feature type="region of interest" description="Disordered" evidence="1">
    <location>
        <begin position="1"/>
        <end position="37"/>
    </location>
</feature>
<comment type="caution">
    <text evidence="2">The sequence shown here is derived from an EMBL/GenBank/DDBJ whole genome shotgun (WGS) entry which is preliminary data.</text>
</comment>